<comment type="similarity">
    <text evidence="3 10">Belongs to the inositol monophosphatase superfamily.</text>
</comment>
<dbReference type="GO" id="GO:0006020">
    <property type="term" value="P:inositol metabolic process"/>
    <property type="evidence" value="ECO:0007669"/>
    <property type="project" value="TreeGrafter"/>
</dbReference>
<organism evidence="11 12">
    <name type="scientific">Rhizobium leguminosarum</name>
    <dbReference type="NCBI Taxonomy" id="384"/>
    <lineage>
        <taxon>Bacteria</taxon>
        <taxon>Pseudomonadati</taxon>
        <taxon>Pseudomonadota</taxon>
        <taxon>Alphaproteobacteria</taxon>
        <taxon>Hyphomicrobiales</taxon>
        <taxon>Rhizobiaceae</taxon>
        <taxon>Rhizobium/Agrobacterium group</taxon>
        <taxon>Rhizobium</taxon>
    </lineage>
</organism>
<dbReference type="PROSITE" id="PS00629">
    <property type="entry name" value="IMP_1"/>
    <property type="match status" value="1"/>
</dbReference>
<feature type="binding site" evidence="9">
    <location>
        <position position="96"/>
    </location>
    <ligand>
        <name>Mg(2+)</name>
        <dbReference type="ChEBI" id="CHEBI:18420"/>
        <label>1</label>
        <note>catalytic</note>
    </ligand>
</feature>
<dbReference type="PANTHER" id="PTHR20854">
    <property type="entry name" value="INOSITOL MONOPHOSPHATASE"/>
    <property type="match status" value="1"/>
</dbReference>
<sequence length="292" mass="31068">MNSAFDAAAIRARVEVAITVALEAGRETARFRHDSNFGTLAVENKGLQDFVTIADKNAEQAIRDGLLSRFPDDTFMGEESGGRSGEGGTWVVDPIDGTTNYIRGFRHWGVSIAFVVGGKVEIGVVYDAAQDQVFHAVRGGGAFRDGSKVHAAATADPVNALVILGHSRKTSFDDYLALSKRLHERGMDYRRMGAAAIDLVRVAEGAADLYYERHLNAWDMLAGALIAEEAGAMVAMPAVDSLLMNGGPVIAYSPGLAGEFAFILDIEGLAAVPVKPSSAGARRFLSPAPRQS</sequence>
<evidence type="ECO:0000256" key="3">
    <source>
        <dbReference type="ARBA" id="ARBA00009759"/>
    </source>
</evidence>
<dbReference type="Pfam" id="PF00459">
    <property type="entry name" value="Inositol_P"/>
    <property type="match status" value="1"/>
</dbReference>
<dbReference type="GO" id="GO:0008934">
    <property type="term" value="F:inositol monophosphate 1-phosphatase activity"/>
    <property type="evidence" value="ECO:0007669"/>
    <property type="project" value="InterPro"/>
</dbReference>
<dbReference type="EMBL" id="CP018233">
    <property type="protein sequence ID" value="API57212.1"/>
    <property type="molecule type" value="Genomic_DNA"/>
</dbReference>
<evidence type="ECO:0000256" key="8">
    <source>
        <dbReference type="ARBA" id="ARBA00022842"/>
    </source>
</evidence>
<dbReference type="InterPro" id="IPR000760">
    <property type="entry name" value="Inositol_monophosphatase-like"/>
</dbReference>
<dbReference type="CDD" id="cd01639">
    <property type="entry name" value="IMPase"/>
    <property type="match status" value="1"/>
</dbReference>
<dbReference type="EC" id="3.1.3.25" evidence="4 10"/>
<feature type="binding site" evidence="9">
    <location>
        <position position="93"/>
    </location>
    <ligand>
        <name>Mg(2+)</name>
        <dbReference type="ChEBI" id="CHEBI:18420"/>
        <label>2</label>
    </ligand>
</feature>
<feature type="binding site" evidence="9">
    <location>
        <position position="95"/>
    </location>
    <ligand>
        <name>Mg(2+)</name>
        <dbReference type="ChEBI" id="CHEBI:18420"/>
        <label>1</label>
        <note>catalytic</note>
    </ligand>
</feature>
<dbReference type="GO" id="GO:0007165">
    <property type="term" value="P:signal transduction"/>
    <property type="evidence" value="ECO:0007669"/>
    <property type="project" value="TreeGrafter"/>
</dbReference>
<dbReference type="RefSeq" id="WP_072642421.1">
    <property type="nucleotide sequence ID" value="NZ_CP018233.1"/>
</dbReference>
<evidence type="ECO:0000256" key="10">
    <source>
        <dbReference type="RuleBase" id="RU364068"/>
    </source>
</evidence>
<evidence type="ECO:0000256" key="7">
    <source>
        <dbReference type="ARBA" id="ARBA00022801"/>
    </source>
</evidence>
<dbReference type="InterPro" id="IPR033942">
    <property type="entry name" value="IMPase"/>
</dbReference>
<dbReference type="Gene3D" id="3.40.190.80">
    <property type="match status" value="1"/>
</dbReference>
<keyword evidence="7 10" id="KW-0378">Hydrolase</keyword>
<dbReference type="PRINTS" id="PR00377">
    <property type="entry name" value="IMPHPHTASES"/>
</dbReference>
<dbReference type="Proteomes" id="UP000183050">
    <property type="component" value="Plasmid unnamed5"/>
</dbReference>
<feature type="binding site" evidence="9">
    <location>
        <position position="219"/>
    </location>
    <ligand>
        <name>Mg(2+)</name>
        <dbReference type="ChEBI" id="CHEBI:18420"/>
        <label>1</label>
        <note>catalytic</note>
    </ligand>
</feature>
<comment type="catalytic activity">
    <reaction evidence="1 10">
        <text>a myo-inositol phosphate + H2O = myo-inositol + phosphate</text>
        <dbReference type="Rhea" id="RHEA:24056"/>
        <dbReference type="ChEBI" id="CHEBI:15377"/>
        <dbReference type="ChEBI" id="CHEBI:17268"/>
        <dbReference type="ChEBI" id="CHEBI:43474"/>
        <dbReference type="ChEBI" id="CHEBI:84139"/>
        <dbReference type="EC" id="3.1.3.25"/>
    </reaction>
</comment>
<evidence type="ECO:0000256" key="6">
    <source>
        <dbReference type="ARBA" id="ARBA00022723"/>
    </source>
</evidence>
<keyword evidence="6 9" id="KW-0479">Metal-binding</keyword>
<dbReference type="GO" id="GO:0046872">
    <property type="term" value="F:metal ion binding"/>
    <property type="evidence" value="ECO:0007669"/>
    <property type="project" value="UniProtKB-KW"/>
</dbReference>
<dbReference type="SUPFAM" id="SSF56655">
    <property type="entry name" value="Carbohydrate phosphatase"/>
    <property type="match status" value="1"/>
</dbReference>
<geneLocation type="plasmid" evidence="11 12">
    <name>unnamed5</name>
</geneLocation>
<dbReference type="InterPro" id="IPR020583">
    <property type="entry name" value="Inositol_monoP_metal-BS"/>
</dbReference>
<evidence type="ECO:0000313" key="11">
    <source>
        <dbReference type="EMBL" id="API57212.1"/>
    </source>
</evidence>
<name>A0A1L3ZNJ0_RHILE</name>
<proteinExistence type="inferred from homology"/>
<feature type="binding site" evidence="9">
    <location>
        <position position="78"/>
    </location>
    <ligand>
        <name>Mg(2+)</name>
        <dbReference type="ChEBI" id="CHEBI:18420"/>
        <label>1</label>
        <note>catalytic</note>
    </ligand>
</feature>
<evidence type="ECO:0000256" key="1">
    <source>
        <dbReference type="ARBA" id="ARBA00001033"/>
    </source>
</evidence>
<evidence type="ECO:0000256" key="4">
    <source>
        <dbReference type="ARBA" id="ARBA00013106"/>
    </source>
</evidence>
<comment type="cofactor">
    <cofactor evidence="2 9 10">
        <name>Mg(2+)</name>
        <dbReference type="ChEBI" id="CHEBI:18420"/>
    </cofactor>
</comment>
<protein>
    <recommendedName>
        <fullName evidence="5 10">Inositol-1-monophosphatase</fullName>
        <ecNumber evidence="4 10">3.1.3.25</ecNumber>
    </recommendedName>
</protein>
<dbReference type="PANTHER" id="PTHR20854:SF4">
    <property type="entry name" value="INOSITOL-1-MONOPHOSPHATASE-RELATED"/>
    <property type="match status" value="1"/>
</dbReference>
<evidence type="ECO:0000256" key="5">
    <source>
        <dbReference type="ARBA" id="ARBA00019784"/>
    </source>
</evidence>
<keyword evidence="11" id="KW-0614">Plasmid</keyword>
<accession>A0A1L3ZNJ0</accession>
<dbReference type="AlphaFoldDB" id="A0A1L3ZNJ0"/>
<evidence type="ECO:0000256" key="2">
    <source>
        <dbReference type="ARBA" id="ARBA00001946"/>
    </source>
</evidence>
<keyword evidence="8 9" id="KW-0460">Magnesium</keyword>
<reference evidence="11 12" key="1">
    <citation type="submission" date="2016-11" db="EMBL/GenBank/DDBJ databases">
        <title>Rhizobium leguminosarum bv. viciae strain Vaf12 isolated from Vavilovia formosa root nodules from Russia, Dagestan.</title>
        <authorList>
            <person name="Kimeklis A."/>
        </authorList>
    </citation>
    <scope>NUCLEOTIDE SEQUENCE [LARGE SCALE GENOMIC DNA]</scope>
    <source>
        <strain evidence="11 12">Vaf-108</strain>
        <plasmid evidence="12">Plasmid unnamed5</plasmid>
    </source>
</reference>
<gene>
    <name evidence="11" type="ORF">BMW22_38005</name>
</gene>
<dbReference type="Gene3D" id="3.30.540.10">
    <property type="entry name" value="Fructose-1,6-Bisphosphatase, subunit A, domain 1"/>
    <property type="match status" value="1"/>
</dbReference>
<evidence type="ECO:0000256" key="9">
    <source>
        <dbReference type="PIRSR" id="PIRSR600760-2"/>
    </source>
</evidence>
<evidence type="ECO:0000313" key="12">
    <source>
        <dbReference type="Proteomes" id="UP000183050"/>
    </source>
</evidence>
<dbReference type="FunFam" id="3.30.540.10:FF:000003">
    <property type="entry name" value="Inositol-1-monophosphatase"/>
    <property type="match status" value="1"/>
</dbReference>